<dbReference type="GeneID" id="45567166"/>
<dbReference type="AlphaFoldDB" id="A0A0U1HQN5"/>
<reference evidence="1 3" key="1">
    <citation type="journal article" date="2015" name="Genome Announc.">
        <title>Thirty-Two Complete Genome Assemblies of Nine Yersinia Species, Including Y. pestis, Y. pseudotuberculosis, and Y. enterocolitica.</title>
        <authorList>
            <person name="Johnson S.L."/>
            <person name="Daligault H.E."/>
            <person name="Davenport K.W."/>
            <person name="Jaissle J."/>
            <person name="Frey K.G."/>
            <person name="Ladner J.T."/>
            <person name="Broomall S.M."/>
            <person name="Bishop-Lilly K.A."/>
            <person name="Bruce D.C."/>
            <person name="Coyne S.R."/>
            <person name="Gibbons H.S."/>
            <person name="Lo C.C."/>
            <person name="Munk A.C."/>
            <person name="Rosenzweig C.N."/>
            <person name="Koroleva G.I."/>
            <person name="Palacios G.F."/>
            <person name="Redden C.L."/>
            <person name="Xu Y."/>
            <person name="Minogue T.D."/>
            <person name="Chain P.S."/>
        </authorList>
    </citation>
    <scope>NUCLEOTIDE SEQUENCE [LARGE SCALE GENOMIC DNA]</scope>
    <source>
        <strain evidence="1 3">YRA</strain>
    </source>
</reference>
<organism evidence="2 4">
    <name type="scientific">Yersinia rohdei</name>
    <dbReference type="NCBI Taxonomy" id="29485"/>
    <lineage>
        <taxon>Bacteria</taxon>
        <taxon>Pseudomonadati</taxon>
        <taxon>Pseudomonadota</taxon>
        <taxon>Gammaproteobacteria</taxon>
        <taxon>Enterobacterales</taxon>
        <taxon>Yersiniaceae</taxon>
        <taxon>Yersinia</taxon>
    </lineage>
</organism>
<keyword evidence="3" id="KW-1185">Reference proteome</keyword>
<evidence type="ECO:0000313" key="4">
    <source>
        <dbReference type="Proteomes" id="UP000042054"/>
    </source>
</evidence>
<protein>
    <submittedName>
        <fullName evidence="2">Uncharacterized protein</fullName>
    </submittedName>
</protein>
<dbReference type="EMBL" id="CP009787">
    <property type="protein sequence ID" value="AJJ10608.1"/>
    <property type="molecule type" value="Genomic_DNA"/>
</dbReference>
<dbReference type="STRING" id="29485.CH64_1864"/>
<dbReference type="Proteomes" id="UP000031914">
    <property type="component" value="Chromosome"/>
</dbReference>
<reference evidence="2 4" key="2">
    <citation type="submission" date="2015-03" db="EMBL/GenBank/DDBJ databases">
        <authorList>
            <person name="Murphy D."/>
        </authorList>
    </citation>
    <scope>NUCLEOTIDE SEQUENCE [LARGE SCALE GENOMIC DNA]</scope>
    <source>
        <strain evidence="2 4">68/02</strain>
    </source>
</reference>
<evidence type="ECO:0000313" key="2">
    <source>
        <dbReference type="EMBL" id="CQI88853.1"/>
    </source>
</evidence>
<dbReference type="KEGG" id="yro:CH64_1864"/>
<dbReference type="RefSeq" id="WP_128823202.1">
    <property type="nucleotide sequence ID" value="NZ_CABIHU010000075.1"/>
</dbReference>
<proteinExistence type="predicted"/>
<sequence>MEQWVLSNLTYNENNNSLDFCFGIAGLVYVTPAALSENIDLSHVIEIIINLTDYLFRLHEQQTTIGI</sequence>
<gene>
    <name evidence="1" type="ORF">CH64_1864</name>
    <name evidence="2" type="ORF">ERS008555_01203</name>
</gene>
<name>A0A0U1HQN5_YERRO</name>
<evidence type="ECO:0000313" key="3">
    <source>
        <dbReference type="Proteomes" id="UP000031914"/>
    </source>
</evidence>
<evidence type="ECO:0000313" key="1">
    <source>
        <dbReference type="EMBL" id="AJJ10608.1"/>
    </source>
</evidence>
<dbReference type="EMBL" id="CTKE01000005">
    <property type="protein sequence ID" value="CQI88853.1"/>
    <property type="molecule type" value="Genomic_DNA"/>
</dbReference>
<dbReference type="Proteomes" id="UP000042054">
    <property type="component" value="Unassembled WGS sequence"/>
</dbReference>
<accession>A0A0U1HQN5</accession>